<gene>
    <name evidence="2" type="ORF">PGLA1383_LOCUS27137</name>
    <name evidence="3" type="ORF">PGLA2088_LOCUS36476</name>
    <name evidence="4" type="ORF">PGLA2088_LOCUS46075</name>
</gene>
<feature type="chain" id="PRO_5036221929" evidence="1">
    <location>
        <begin position="31"/>
        <end position="454"/>
    </location>
</feature>
<evidence type="ECO:0000313" key="3">
    <source>
        <dbReference type="EMBL" id="CAE8711445.1"/>
    </source>
</evidence>
<feature type="signal peptide" evidence="1">
    <location>
        <begin position="1"/>
        <end position="30"/>
    </location>
</feature>
<organism evidence="2 5">
    <name type="scientific">Polarella glacialis</name>
    <name type="common">Dinoflagellate</name>
    <dbReference type="NCBI Taxonomy" id="89957"/>
    <lineage>
        <taxon>Eukaryota</taxon>
        <taxon>Sar</taxon>
        <taxon>Alveolata</taxon>
        <taxon>Dinophyceae</taxon>
        <taxon>Suessiales</taxon>
        <taxon>Suessiaceae</taxon>
        <taxon>Polarella</taxon>
    </lineage>
</organism>
<evidence type="ECO:0000313" key="5">
    <source>
        <dbReference type="Proteomes" id="UP000654075"/>
    </source>
</evidence>
<dbReference type="EMBL" id="CAJNNW010032164">
    <property type="protein sequence ID" value="CAE8711445.1"/>
    <property type="molecule type" value="Genomic_DNA"/>
</dbReference>
<sequence>MSHLSSSRGVLPGLLLLAAAVNMNIGSASCESGTCSESARSLAFPEDETSMLQFKAVEEQQDDDERNQWPMTYGLHGHSGCHACNWQRAPEKSRGVSISVSAPRWVRRVRNLHDCAVKCEESCSCYGIHFSKKCGCRLFYGMPGSTVHDRLLSSHPAVARHVFAHRKPHKLLWVCERKSTTMTTTSFGFTCPGKFTKGPGVRFKNFYFTKGPNGDEITVGLGDLGVGSDWAGKGVRAQYAADYNMHPNFRRQTLIAQYVAPAVAPVTLEQLGFVEGAYVGGPGNRRRGPLRYGQNINFGGVGDDRGSIVYAKNSCQSGNCNPSTQGCFNTSNADSRPRGNCFDVDKVTTLEIQVRNNACNVGSFLVFQNIMLSIANQNLSLPDVGPVNVKDCGPGKENATTICYTFAGLMDGWTVSGEANRGNISGCLPGLCSSEGNSIEVSVIQAPPSTYIDP</sequence>
<accession>A0A813F7W0</accession>
<dbReference type="Proteomes" id="UP000654075">
    <property type="component" value="Unassembled WGS sequence"/>
</dbReference>
<dbReference type="Proteomes" id="UP000626109">
    <property type="component" value="Unassembled WGS sequence"/>
</dbReference>
<proteinExistence type="predicted"/>
<dbReference type="AlphaFoldDB" id="A0A813F7W0"/>
<protein>
    <submittedName>
        <fullName evidence="2">Uncharacterized protein</fullName>
    </submittedName>
</protein>
<name>A0A813F7W0_POLGL</name>
<keyword evidence="1" id="KW-0732">Signal</keyword>
<evidence type="ECO:0000313" key="2">
    <source>
        <dbReference type="EMBL" id="CAE8609310.1"/>
    </source>
</evidence>
<dbReference type="EMBL" id="CAJNNV010024280">
    <property type="protein sequence ID" value="CAE8609310.1"/>
    <property type="molecule type" value="Genomic_DNA"/>
</dbReference>
<evidence type="ECO:0000313" key="4">
    <source>
        <dbReference type="EMBL" id="CAE8731596.1"/>
    </source>
</evidence>
<dbReference type="EMBL" id="CAJNNW010036032">
    <property type="protein sequence ID" value="CAE8731596.1"/>
    <property type="molecule type" value="Genomic_DNA"/>
</dbReference>
<keyword evidence="5" id="KW-1185">Reference proteome</keyword>
<reference evidence="2" key="1">
    <citation type="submission" date="2021-02" db="EMBL/GenBank/DDBJ databases">
        <authorList>
            <person name="Dougan E. K."/>
            <person name="Rhodes N."/>
            <person name="Thang M."/>
            <person name="Chan C."/>
        </authorList>
    </citation>
    <scope>NUCLEOTIDE SEQUENCE</scope>
</reference>
<evidence type="ECO:0000256" key="1">
    <source>
        <dbReference type="SAM" id="SignalP"/>
    </source>
</evidence>
<comment type="caution">
    <text evidence="2">The sequence shown here is derived from an EMBL/GenBank/DDBJ whole genome shotgun (WGS) entry which is preliminary data.</text>
</comment>